<dbReference type="GO" id="GO:0009252">
    <property type="term" value="P:peptidoglycan biosynthetic process"/>
    <property type="evidence" value="ECO:0007669"/>
    <property type="project" value="UniProtKB-KW"/>
</dbReference>
<feature type="domain" description="Peptidase S11 D-alanyl-D-alanine carboxypeptidase A N-terminal" evidence="10">
    <location>
        <begin position="23"/>
        <end position="250"/>
    </location>
</feature>
<dbReference type="InterPro" id="IPR001967">
    <property type="entry name" value="Peptidase_S11_N"/>
</dbReference>
<keyword evidence="12" id="KW-1185">Reference proteome</keyword>
<dbReference type="Proteomes" id="UP000018895">
    <property type="component" value="Unassembled WGS sequence"/>
</dbReference>
<dbReference type="EMBL" id="BAUU01000002">
    <property type="protein sequence ID" value="GAE28956.1"/>
    <property type="molecule type" value="Genomic_DNA"/>
</dbReference>
<sequence length="379" mass="43312">MGRRIICISIAILMIFSVKSQVTQAENRHVSAQAAILMEQESGRVLYEKNAHDQLRIASITKIMTALLAIESGKMNEMVKVSNRAEGTEGSSIYLRAGEEMALEDLVYGLMLRSGNDAAVAIAEHVGGSLEGFVYLMNEKAKQIGMYNTLFQNPHGLDDHEDHFSTAYDMALLTQYAMQVEQYRTISSTKSHRVDGEQIRVWKNKNRLLTELYSYSTGGKTGFTKRAKRTLVSTAEKNENKYIVVTLNAPSDWHDHMNLFEWAFDQYETETIIDKGMIKGIDHPFYKDRIYVPHPFLYPLNDSEKKSLELSLTLDDPPQKSGQEQRFDQQKVGHYDVLVYNEVIGRVPVIYEAPVEQEKSFWTNFKNVFSFYIGVKPYD</sequence>
<dbReference type="AlphaFoldDB" id="W4QA91"/>
<keyword evidence="11" id="KW-0121">Carboxypeptidase</keyword>
<dbReference type="OrthoDB" id="9791132at2"/>
<dbReference type="GO" id="GO:0008360">
    <property type="term" value="P:regulation of cell shape"/>
    <property type="evidence" value="ECO:0007669"/>
    <property type="project" value="UniProtKB-KW"/>
</dbReference>
<gene>
    <name evidence="11" type="ORF">JCM9152_294</name>
</gene>
<evidence type="ECO:0000256" key="2">
    <source>
        <dbReference type="ARBA" id="ARBA00022729"/>
    </source>
</evidence>
<keyword evidence="11" id="KW-0645">Protease</keyword>
<evidence type="ECO:0000256" key="6">
    <source>
        <dbReference type="ARBA" id="ARBA00023316"/>
    </source>
</evidence>
<dbReference type="PRINTS" id="PR00725">
    <property type="entry name" value="DADACBPTASE1"/>
</dbReference>
<evidence type="ECO:0000259" key="10">
    <source>
        <dbReference type="Pfam" id="PF00768"/>
    </source>
</evidence>
<comment type="caution">
    <text evidence="11">The sequence shown here is derived from an EMBL/GenBank/DDBJ whole genome shotgun (WGS) entry which is preliminary data.</text>
</comment>
<dbReference type="GO" id="GO:0009002">
    <property type="term" value="F:serine-type D-Ala-D-Ala carboxypeptidase activity"/>
    <property type="evidence" value="ECO:0007669"/>
    <property type="project" value="InterPro"/>
</dbReference>
<evidence type="ECO:0000256" key="4">
    <source>
        <dbReference type="ARBA" id="ARBA00022960"/>
    </source>
</evidence>
<keyword evidence="5" id="KW-0573">Peptidoglycan synthesis</keyword>
<reference evidence="11" key="1">
    <citation type="journal article" date="2014" name="Genome Announc.">
        <title>Draft Genome Sequences of Three Alkaliphilic Bacillus Strains, Bacillus wakoensis JCM 9140T, Bacillus akibai JCM 9157T, and Bacillus hemicellulosilyticus JCM 9152T.</title>
        <authorList>
            <person name="Yuki M."/>
            <person name="Oshima K."/>
            <person name="Suda W."/>
            <person name="Oshida Y."/>
            <person name="Kitamura K."/>
            <person name="Iida T."/>
            <person name="Hattori M."/>
            <person name="Ohkuma M."/>
        </authorList>
    </citation>
    <scope>NUCLEOTIDE SEQUENCE [LARGE SCALE GENOMIC DNA]</scope>
    <source>
        <strain evidence="11">JCM 9152</strain>
    </source>
</reference>
<evidence type="ECO:0000313" key="12">
    <source>
        <dbReference type="Proteomes" id="UP000018895"/>
    </source>
</evidence>
<keyword evidence="6" id="KW-0961">Cell wall biogenesis/degradation</keyword>
<organism evidence="11 12">
    <name type="scientific">Halalkalibacter hemicellulosilyticusJCM 9152</name>
    <dbReference type="NCBI Taxonomy" id="1236971"/>
    <lineage>
        <taxon>Bacteria</taxon>
        <taxon>Bacillati</taxon>
        <taxon>Bacillota</taxon>
        <taxon>Bacilli</taxon>
        <taxon>Bacillales</taxon>
        <taxon>Bacillaceae</taxon>
        <taxon>Halalkalibacter</taxon>
    </lineage>
</organism>
<protein>
    <submittedName>
        <fullName evidence="11">D-alanyl-D-alanine carboxypeptidase</fullName>
    </submittedName>
</protein>
<evidence type="ECO:0000256" key="3">
    <source>
        <dbReference type="ARBA" id="ARBA00022801"/>
    </source>
</evidence>
<dbReference type="Gene3D" id="2.30.140.30">
    <property type="match status" value="1"/>
</dbReference>
<dbReference type="STRING" id="1236971.JCM9152_294"/>
<keyword evidence="2" id="KW-0732">Signal</keyword>
<dbReference type="RefSeq" id="WP_035340065.1">
    <property type="nucleotide sequence ID" value="NZ_BAUU01000002.1"/>
</dbReference>
<proteinExistence type="inferred from homology"/>
<evidence type="ECO:0000256" key="8">
    <source>
        <dbReference type="PIRSR" id="PIRSR618044-2"/>
    </source>
</evidence>
<name>W4QA91_9BACI</name>
<dbReference type="PANTHER" id="PTHR21581:SF33">
    <property type="entry name" value="D-ALANYL-D-ALANINE CARBOXYPEPTIDASE DACB"/>
    <property type="match status" value="1"/>
</dbReference>
<evidence type="ECO:0000256" key="5">
    <source>
        <dbReference type="ARBA" id="ARBA00022984"/>
    </source>
</evidence>
<evidence type="ECO:0000256" key="1">
    <source>
        <dbReference type="ARBA" id="ARBA00007164"/>
    </source>
</evidence>
<dbReference type="Gene3D" id="3.40.710.10">
    <property type="entry name" value="DD-peptidase/beta-lactamase superfamily"/>
    <property type="match status" value="1"/>
</dbReference>
<feature type="active site" evidence="7">
    <location>
        <position position="114"/>
    </location>
</feature>
<dbReference type="GO" id="GO:0071555">
    <property type="term" value="P:cell wall organization"/>
    <property type="evidence" value="ECO:0007669"/>
    <property type="project" value="UniProtKB-KW"/>
</dbReference>
<feature type="active site" description="Acyl-ester intermediate" evidence="7">
    <location>
        <position position="59"/>
    </location>
</feature>
<comment type="similarity">
    <text evidence="1 9">Belongs to the peptidase S11 family.</text>
</comment>
<dbReference type="SUPFAM" id="SSF56601">
    <property type="entry name" value="beta-lactamase/transpeptidase-like"/>
    <property type="match status" value="1"/>
</dbReference>
<dbReference type="InterPro" id="IPR018044">
    <property type="entry name" value="Peptidase_S11"/>
</dbReference>
<feature type="binding site" evidence="8">
    <location>
        <position position="220"/>
    </location>
    <ligand>
        <name>substrate</name>
    </ligand>
</feature>
<keyword evidence="4" id="KW-0133">Cell shape</keyword>
<dbReference type="InterPro" id="IPR012338">
    <property type="entry name" value="Beta-lactam/transpept-like"/>
</dbReference>
<dbReference type="PANTHER" id="PTHR21581">
    <property type="entry name" value="D-ALANYL-D-ALANINE CARBOXYPEPTIDASE"/>
    <property type="match status" value="1"/>
</dbReference>
<accession>W4QA91</accession>
<evidence type="ECO:0000256" key="7">
    <source>
        <dbReference type="PIRSR" id="PIRSR618044-1"/>
    </source>
</evidence>
<feature type="active site" description="Proton acceptor" evidence="7">
    <location>
        <position position="62"/>
    </location>
</feature>
<evidence type="ECO:0000313" key="11">
    <source>
        <dbReference type="EMBL" id="GAE28956.1"/>
    </source>
</evidence>
<keyword evidence="3" id="KW-0378">Hydrolase</keyword>
<dbReference type="Pfam" id="PF00768">
    <property type="entry name" value="Peptidase_S11"/>
    <property type="match status" value="1"/>
</dbReference>
<dbReference type="GO" id="GO:0006508">
    <property type="term" value="P:proteolysis"/>
    <property type="evidence" value="ECO:0007669"/>
    <property type="project" value="InterPro"/>
</dbReference>
<evidence type="ECO:0000256" key="9">
    <source>
        <dbReference type="RuleBase" id="RU004016"/>
    </source>
</evidence>